<organism evidence="1 2">
    <name type="scientific">Leptidea sinapis</name>
    <dbReference type="NCBI Taxonomy" id="189913"/>
    <lineage>
        <taxon>Eukaryota</taxon>
        <taxon>Metazoa</taxon>
        <taxon>Ecdysozoa</taxon>
        <taxon>Arthropoda</taxon>
        <taxon>Hexapoda</taxon>
        <taxon>Insecta</taxon>
        <taxon>Pterygota</taxon>
        <taxon>Neoptera</taxon>
        <taxon>Endopterygota</taxon>
        <taxon>Lepidoptera</taxon>
        <taxon>Glossata</taxon>
        <taxon>Ditrysia</taxon>
        <taxon>Papilionoidea</taxon>
        <taxon>Pieridae</taxon>
        <taxon>Dismorphiinae</taxon>
        <taxon>Leptidea</taxon>
    </lineage>
</organism>
<name>A0A5E4QC50_9NEOP</name>
<accession>A0A5E4QC50</accession>
<dbReference type="Proteomes" id="UP000324832">
    <property type="component" value="Unassembled WGS sequence"/>
</dbReference>
<proteinExistence type="predicted"/>
<dbReference type="AlphaFoldDB" id="A0A5E4QC50"/>
<gene>
    <name evidence="1" type="ORF">LSINAPIS_LOCUS6453</name>
</gene>
<sequence length="808" mass="92015">MMIVTGLINEVQHDHHSNCPSSQVLLQTLTQLKAGIQQGSQSPEQFIDILEGTIKNLEFALNKTDTNNVNKLTDDSAELHKRKLRSQITDLKYQQEKLLGKLSLEYEIPVANQPDCSDLLKGIVNAMNAAYLSLSSFCQQSGTCNADLSHHISSPPVPEVLTPPTYQQQQYDENEAISLNNFLQSHPNYQDTLKILQNYKPYQYRDNNNGKYMENYFQYGVAKNQIQPWYKPMSQNGPFVQAILASSLNTSKQLSSVYPGLTNPSYANQDISKILKTDDNDVRRELNNYKFLPNNIQDKIPLKKTEQPQFQNNIAIPQFDINSIRQFMPVPQNIKSETSFENIQNYPYLSYYSNKKESNVVKEPKNEVQPLTIQNQIPNVPPMQNEQLHENFNNQYSNIIQSVVPQPPYPASIISSYQTNHPSLYSYNFQNHHPNSRYPYANIALQLANSNRLSGTNGAKLDMAKNNGVIELTFTLQPQQPLVYSPLVYVKYAVPYETYVKNLIQARPYLRQNPTKLIHELLTVANISDASQDLQKLPKDYIAKLVTAKGALVRTQVLNEGNKTDAIEAEIQNIIHLASNLSSEQLIKATNRALANVEDVATNYNTSPIEAQGQRIRHISEREKNQYVIHNGIVKQTEEKRNNVNPYYQSNSNPYVPWVRTNNYYNYQQRSSATVPQVNNMLPGMNTTRAQVTNLLPEQSTNNKTGLTNDKQHNAVSNQQPGPIEKENLRLYNEPVPIKYQKSRQVDTPPEIQQPGLINKQLSQQMDIPPKGLQQTGSINKRQLRHVDSISMILQQPGLVNKQQLQQK</sequence>
<dbReference type="EMBL" id="FZQP02002026">
    <property type="protein sequence ID" value="VVC94534.1"/>
    <property type="molecule type" value="Genomic_DNA"/>
</dbReference>
<protein>
    <submittedName>
        <fullName evidence="1">Uncharacterized protein</fullName>
    </submittedName>
</protein>
<keyword evidence="2" id="KW-1185">Reference proteome</keyword>
<evidence type="ECO:0000313" key="2">
    <source>
        <dbReference type="Proteomes" id="UP000324832"/>
    </source>
</evidence>
<reference evidence="1 2" key="1">
    <citation type="submission" date="2017-07" db="EMBL/GenBank/DDBJ databases">
        <authorList>
            <person name="Talla V."/>
            <person name="Backstrom N."/>
        </authorList>
    </citation>
    <scope>NUCLEOTIDE SEQUENCE [LARGE SCALE GENOMIC DNA]</scope>
</reference>
<evidence type="ECO:0000313" key="1">
    <source>
        <dbReference type="EMBL" id="VVC94534.1"/>
    </source>
</evidence>